<dbReference type="AlphaFoldDB" id="A0A1J9R319"/>
<accession>A0A1J9R319</accession>
<comment type="caution">
    <text evidence="2">The sequence shown here is derived from an EMBL/GenBank/DDBJ whole genome shotgun (WGS) entry which is preliminary data.</text>
</comment>
<gene>
    <name evidence="2" type="ORF">ACJ73_06231</name>
</gene>
<reference evidence="2 3" key="1">
    <citation type="submission" date="2015-08" db="EMBL/GenBank/DDBJ databases">
        <title>Emmonsia species relationships and genome sequence.</title>
        <authorList>
            <person name="Cuomo C.A."/>
            <person name="Schwartz I.S."/>
            <person name="Kenyon C."/>
            <person name="De Hoog G.S."/>
            <person name="Govender N.P."/>
            <person name="Botha A."/>
            <person name="Moreno L."/>
            <person name="De Vries M."/>
            <person name="Munoz J.F."/>
            <person name="Stielow J.B."/>
        </authorList>
    </citation>
    <scope>NUCLEOTIDE SEQUENCE [LARGE SCALE GENOMIC DNA]</scope>
    <source>
        <strain evidence="2 3">EI222</strain>
    </source>
</reference>
<dbReference type="STRING" id="1658174.A0A1J9R319"/>
<dbReference type="Proteomes" id="UP000242791">
    <property type="component" value="Unassembled WGS sequence"/>
</dbReference>
<evidence type="ECO:0000313" key="2">
    <source>
        <dbReference type="EMBL" id="OJD22420.1"/>
    </source>
</evidence>
<dbReference type="EMBL" id="LGTZ01001065">
    <property type="protein sequence ID" value="OJD22420.1"/>
    <property type="molecule type" value="Genomic_DNA"/>
</dbReference>
<sequence>MGDLIELADTPDGKRRLSRVASGSGACIPSSARRGCDVNCSPTRFSSGSGSTIGALAYGDGGRGSVRGRRTKGD</sequence>
<keyword evidence="3" id="KW-1185">Reference proteome</keyword>
<evidence type="ECO:0000313" key="3">
    <source>
        <dbReference type="Proteomes" id="UP000242791"/>
    </source>
</evidence>
<name>A0A1J9R319_9EURO</name>
<proteinExistence type="predicted"/>
<dbReference type="VEuPathDB" id="FungiDB:ACJ73_06231"/>
<feature type="region of interest" description="Disordered" evidence="1">
    <location>
        <begin position="1"/>
        <end position="21"/>
    </location>
</feature>
<evidence type="ECO:0000256" key="1">
    <source>
        <dbReference type="SAM" id="MobiDB-lite"/>
    </source>
</evidence>
<protein>
    <submittedName>
        <fullName evidence="2">Uncharacterized protein</fullName>
    </submittedName>
</protein>
<organism evidence="2 3">
    <name type="scientific">Blastomyces percursus</name>
    <dbReference type="NCBI Taxonomy" id="1658174"/>
    <lineage>
        <taxon>Eukaryota</taxon>
        <taxon>Fungi</taxon>
        <taxon>Dikarya</taxon>
        <taxon>Ascomycota</taxon>
        <taxon>Pezizomycotina</taxon>
        <taxon>Eurotiomycetes</taxon>
        <taxon>Eurotiomycetidae</taxon>
        <taxon>Onygenales</taxon>
        <taxon>Ajellomycetaceae</taxon>
        <taxon>Blastomyces</taxon>
    </lineage>
</organism>